<gene>
    <name evidence="1" type="ORF">GON04_01585</name>
</gene>
<dbReference type="InterPro" id="IPR011990">
    <property type="entry name" value="TPR-like_helical_dom_sf"/>
</dbReference>
<dbReference type="SUPFAM" id="SSF48452">
    <property type="entry name" value="TPR-like"/>
    <property type="match status" value="1"/>
</dbReference>
<keyword evidence="2" id="KW-1185">Reference proteome</keyword>
<dbReference type="InterPro" id="IPR010323">
    <property type="entry name" value="DUF924"/>
</dbReference>
<dbReference type="Gene3D" id="1.20.58.320">
    <property type="entry name" value="TPR-like"/>
    <property type="match status" value="1"/>
</dbReference>
<dbReference type="EMBL" id="WSEL01000003">
    <property type="protein sequence ID" value="MVQ28124.1"/>
    <property type="molecule type" value="Genomic_DNA"/>
</dbReference>
<accession>A0A6N8IMU6</accession>
<comment type="caution">
    <text evidence="1">The sequence shown here is derived from an EMBL/GenBank/DDBJ whole genome shotgun (WGS) entry which is preliminary data.</text>
</comment>
<evidence type="ECO:0000313" key="1">
    <source>
        <dbReference type="EMBL" id="MVQ28124.1"/>
    </source>
</evidence>
<sequence>MAEPLPTAEDVIRFWTAAGRSRWFRKDAAFDADFRARFLRAHEAAARGELDSWLATPDGALALLVLLDQFPRNAFRGTARVYATDALARNVTDEAIARGHDAHAASDDLRNFFYLPFMHSEWLPDQDRALQLCQRLTTDAGRHAHVHRDVVARFGRFPHRNPLLGRLNTPEEQAFLDGGGFAG</sequence>
<evidence type="ECO:0000313" key="2">
    <source>
        <dbReference type="Proteomes" id="UP000469385"/>
    </source>
</evidence>
<proteinExistence type="predicted"/>
<dbReference type="Gene3D" id="1.25.40.10">
    <property type="entry name" value="Tetratricopeptide repeat domain"/>
    <property type="match status" value="1"/>
</dbReference>
<dbReference type="Proteomes" id="UP000469385">
    <property type="component" value="Unassembled WGS sequence"/>
</dbReference>
<dbReference type="Pfam" id="PF06041">
    <property type="entry name" value="DUF924"/>
    <property type="match status" value="1"/>
</dbReference>
<name>A0A6N8IMU6_9BURK</name>
<organism evidence="1 2">
    <name type="scientific">Ramlibacter pinisoli</name>
    <dbReference type="NCBI Taxonomy" id="2682844"/>
    <lineage>
        <taxon>Bacteria</taxon>
        <taxon>Pseudomonadati</taxon>
        <taxon>Pseudomonadota</taxon>
        <taxon>Betaproteobacteria</taxon>
        <taxon>Burkholderiales</taxon>
        <taxon>Comamonadaceae</taxon>
        <taxon>Ramlibacter</taxon>
    </lineage>
</organism>
<dbReference type="RefSeq" id="WP_157396265.1">
    <property type="nucleotide sequence ID" value="NZ_WSEL01000003.1"/>
</dbReference>
<reference evidence="1 2" key="1">
    <citation type="submission" date="2019-12" db="EMBL/GenBank/DDBJ databases">
        <authorList>
            <person name="Huq M.A."/>
        </authorList>
    </citation>
    <scope>NUCLEOTIDE SEQUENCE [LARGE SCALE GENOMIC DNA]</scope>
    <source>
        <strain evidence="1 2">MAH-25</strain>
    </source>
</reference>
<dbReference type="AlphaFoldDB" id="A0A6N8IMU6"/>
<protein>
    <submittedName>
        <fullName evidence="1">DUF924 family protein</fullName>
    </submittedName>
</protein>